<protein>
    <submittedName>
        <fullName evidence="2">Uncharacterized protein</fullName>
    </submittedName>
</protein>
<dbReference type="Proteomes" id="UP000294599">
    <property type="component" value="Unassembled WGS sequence"/>
</dbReference>
<organism evidence="2 3">
    <name type="scientific">Pseudofulvimonas gallinarii</name>
    <dbReference type="NCBI Taxonomy" id="634155"/>
    <lineage>
        <taxon>Bacteria</taxon>
        <taxon>Pseudomonadati</taxon>
        <taxon>Pseudomonadota</taxon>
        <taxon>Gammaproteobacteria</taxon>
        <taxon>Lysobacterales</taxon>
        <taxon>Rhodanobacteraceae</taxon>
        <taxon>Pseudofulvimonas</taxon>
    </lineage>
</organism>
<sequence length="134" mass="14165">MSTTPRRHHSHGNTPDDRSARLPDSIRKATVDGAENANSEDTAATSNDASAGRNDGPGGYAPTVSPDDDTPRRPGDSGSGMRDAGCGKRAPVTTGARHRSTTGNARRQAPTGTRRSFPPFRRQHPANPIQELIA</sequence>
<proteinExistence type="predicted"/>
<feature type="compositionally biased region" description="Basic and acidic residues" evidence="1">
    <location>
        <begin position="14"/>
        <end position="30"/>
    </location>
</feature>
<gene>
    <name evidence="2" type="ORF">EDC25_10491</name>
</gene>
<feature type="compositionally biased region" description="Basic residues" evidence="1">
    <location>
        <begin position="1"/>
        <end position="11"/>
    </location>
</feature>
<evidence type="ECO:0000313" key="3">
    <source>
        <dbReference type="Proteomes" id="UP000294599"/>
    </source>
</evidence>
<dbReference type="RefSeq" id="WP_132577263.1">
    <property type="nucleotide sequence ID" value="NZ_JBHLWF010000088.1"/>
</dbReference>
<keyword evidence="3" id="KW-1185">Reference proteome</keyword>
<feature type="region of interest" description="Disordered" evidence="1">
    <location>
        <begin position="1"/>
        <end position="134"/>
    </location>
</feature>
<accession>A0A4R3LJV4</accession>
<feature type="compositionally biased region" description="Polar residues" evidence="1">
    <location>
        <begin position="36"/>
        <end position="49"/>
    </location>
</feature>
<reference evidence="2 3" key="1">
    <citation type="submission" date="2019-03" db="EMBL/GenBank/DDBJ databases">
        <title>Genomic Encyclopedia of Type Strains, Phase IV (KMG-IV): sequencing the most valuable type-strain genomes for metagenomic binning, comparative biology and taxonomic classification.</title>
        <authorList>
            <person name="Goeker M."/>
        </authorList>
    </citation>
    <scope>NUCLEOTIDE SEQUENCE [LARGE SCALE GENOMIC DNA]</scope>
    <source>
        <strain evidence="2 3">DSM 21944</strain>
    </source>
</reference>
<dbReference type="AlphaFoldDB" id="A0A4R3LJV4"/>
<evidence type="ECO:0000313" key="2">
    <source>
        <dbReference type="EMBL" id="TCT00101.1"/>
    </source>
</evidence>
<dbReference type="EMBL" id="SMAF01000004">
    <property type="protein sequence ID" value="TCT00101.1"/>
    <property type="molecule type" value="Genomic_DNA"/>
</dbReference>
<evidence type="ECO:0000256" key="1">
    <source>
        <dbReference type="SAM" id="MobiDB-lite"/>
    </source>
</evidence>
<feature type="compositionally biased region" description="Polar residues" evidence="1">
    <location>
        <begin position="101"/>
        <end position="114"/>
    </location>
</feature>
<comment type="caution">
    <text evidence="2">The sequence shown here is derived from an EMBL/GenBank/DDBJ whole genome shotgun (WGS) entry which is preliminary data.</text>
</comment>
<name>A0A4R3LJV4_9GAMM</name>